<dbReference type="RefSeq" id="WP_202835805.1">
    <property type="nucleotide sequence ID" value="NZ_JAETWB010000073.1"/>
</dbReference>
<keyword evidence="3" id="KW-0378">Hydrolase</keyword>
<dbReference type="Proteomes" id="UP000660885">
    <property type="component" value="Unassembled WGS sequence"/>
</dbReference>
<sequence>MSDRYYRSRHWLALREATLRRDPLCVICARAGLVVAATVADHIVERSRGGADDLCNTRGLCASCHGQRSHGGEAAPKGCDASGMPADPMHWWHGSTGSRAKNSWQLSGSDRAHHPKRISPPSESDFEAI</sequence>
<feature type="domain" description="HNH nuclease" evidence="2">
    <location>
        <begin position="13"/>
        <end position="66"/>
    </location>
</feature>
<comment type="caution">
    <text evidence="3">The sequence shown here is derived from an EMBL/GenBank/DDBJ whole genome shotgun (WGS) entry which is preliminary data.</text>
</comment>
<proteinExistence type="predicted"/>
<dbReference type="Pfam" id="PF01844">
    <property type="entry name" value="HNH"/>
    <property type="match status" value="1"/>
</dbReference>
<dbReference type="SMART" id="SM00507">
    <property type="entry name" value="HNHc"/>
    <property type="match status" value="1"/>
</dbReference>
<evidence type="ECO:0000313" key="4">
    <source>
        <dbReference type="Proteomes" id="UP000660885"/>
    </source>
</evidence>
<dbReference type="InterPro" id="IPR003615">
    <property type="entry name" value="HNH_nuc"/>
</dbReference>
<dbReference type="Gene3D" id="1.10.30.50">
    <property type="match status" value="1"/>
</dbReference>
<keyword evidence="4" id="KW-1185">Reference proteome</keyword>
<feature type="compositionally biased region" description="Polar residues" evidence="1">
    <location>
        <begin position="95"/>
        <end position="108"/>
    </location>
</feature>
<feature type="region of interest" description="Disordered" evidence="1">
    <location>
        <begin position="90"/>
        <end position="129"/>
    </location>
</feature>
<dbReference type="GO" id="GO:0004519">
    <property type="term" value="F:endonuclease activity"/>
    <property type="evidence" value="ECO:0007669"/>
    <property type="project" value="UniProtKB-KW"/>
</dbReference>
<accession>A0ABS1UCR7</accession>
<reference evidence="3 4" key="1">
    <citation type="submission" date="2021-01" db="EMBL/GenBank/DDBJ databases">
        <title>Belnapia mucosa sp. nov. and Belnapia arida sp. nov., isolated from the Tabernas Desert (Almeria, Spain).</title>
        <authorList>
            <person name="Molina-Menor E."/>
            <person name="Vidal-Verdu A."/>
            <person name="Calonge A."/>
            <person name="Satari L."/>
            <person name="Pereto J."/>
            <person name="Porcar M."/>
        </authorList>
    </citation>
    <scope>NUCLEOTIDE SEQUENCE [LARGE SCALE GENOMIC DNA]</scope>
    <source>
        <strain evidence="3 4">T18</strain>
    </source>
</reference>
<gene>
    <name evidence="3" type="ORF">JMJ56_31465</name>
</gene>
<dbReference type="EMBL" id="JAETWB010000073">
    <property type="protein sequence ID" value="MBL6082487.1"/>
    <property type="molecule type" value="Genomic_DNA"/>
</dbReference>
<name>A0ABS1UCR7_9PROT</name>
<organism evidence="3 4">
    <name type="scientific">Belnapia arida</name>
    <dbReference type="NCBI Taxonomy" id="2804533"/>
    <lineage>
        <taxon>Bacteria</taxon>
        <taxon>Pseudomonadati</taxon>
        <taxon>Pseudomonadota</taxon>
        <taxon>Alphaproteobacteria</taxon>
        <taxon>Acetobacterales</taxon>
        <taxon>Roseomonadaceae</taxon>
        <taxon>Belnapia</taxon>
    </lineage>
</organism>
<evidence type="ECO:0000313" key="3">
    <source>
        <dbReference type="EMBL" id="MBL6082487.1"/>
    </source>
</evidence>
<keyword evidence="3" id="KW-0255">Endonuclease</keyword>
<protein>
    <submittedName>
        <fullName evidence="3">HNH endonuclease</fullName>
    </submittedName>
</protein>
<keyword evidence="3" id="KW-0540">Nuclease</keyword>
<evidence type="ECO:0000259" key="2">
    <source>
        <dbReference type="SMART" id="SM00507"/>
    </source>
</evidence>
<dbReference type="CDD" id="cd00085">
    <property type="entry name" value="HNHc"/>
    <property type="match status" value="1"/>
</dbReference>
<evidence type="ECO:0000256" key="1">
    <source>
        <dbReference type="SAM" id="MobiDB-lite"/>
    </source>
</evidence>
<dbReference type="InterPro" id="IPR002711">
    <property type="entry name" value="HNH"/>
</dbReference>